<feature type="transmembrane region" description="Helical" evidence="2">
    <location>
        <begin position="128"/>
        <end position="150"/>
    </location>
</feature>
<feature type="transmembrane region" description="Helical" evidence="2">
    <location>
        <begin position="162"/>
        <end position="181"/>
    </location>
</feature>
<keyword evidence="4" id="KW-1185">Reference proteome</keyword>
<keyword evidence="2" id="KW-0472">Membrane</keyword>
<sequence length="570" mass="62881">MTLSIRAPSGLDTSTTDESDHTDYHTIASFFIGWVFVVSLSCISSSSAAKSLLQAVIYRKTPRWFHDSRTNSVKVPNEVESEVSSISPSKRDSRSLLLIMFLAFATGSLANFASLLSFDSDSGLCDFVVAWSELSFMTARLMGLLVLLFALRQLTIARWESIVFLVWLVVGLAFIFFNSAVATGKTVNSFCYRKHFLPASLVTSILYLSLEALVLVRFWILLRNDNLSRDRGWGLLLDIRILRTFSLLLLDGLTTVPSAIVTNVLGDFIPLSIGSVIVLIAFSATRDDPPIPRSISAPFDFRSIIAPSLPERLPTHQIWSPPSGVAPVMLMNHPYSAVLLKDPGMPEGFIDSPRSFKSDRISLISPPSMDRSQSLTHQPNNSLGLTVDVTSQLPSERPLSTGKSEAYPASVMSSRVVKAMRLKRPRSVEQMRPKLFIVTNPALPRKSVSSSRYDQSMLDISPPLRSRFSLPTTKSESPSTISYPLPAVGDPNSHSPSTISYPNPVVIDPQTLSPYSNPRESHQVTSDTDSESVRMQLENTGYSDVIQANMARSSRRMSTDRGHRPLPALP</sequence>
<name>A0ABR1K2N8_9AGAR</name>
<reference evidence="3 4" key="1">
    <citation type="submission" date="2024-01" db="EMBL/GenBank/DDBJ databases">
        <title>A draft genome for the cacao thread blight pathogen Marasmiellus scandens.</title>
        <authorList>
            <person name="Baruah I.K."/>
            <person name="Leung J."/>
            <person name="Bukari Y."/>
            <person name="Amoako-Attah I."/>
            <person name="Meinhardt L.W."/>
            <person name="Bailey B.A."/>
            <person name="Cohen S.P."/>
        </authorList>
    </citation>
    <scope>NUCLEOTIDE SEQUENCE [LARGE SCALE GENOMIC DNA]</scope>
    <source>
        <strain evidence="3 4">GH-19</strain>
    </source>
</reference>
<evidence type="ECO:0000313" key="3">
    <source>
        <dbReference type="EMBL" id="KAK7470601.1"/>
    </source>
</evidence>
<evidence type="ECO:0000313" key="4">
    <source>
        <dbReference type="Proteomes" id="UP001498398"/>
    </source>
</evidence>
<dbReference type="EMBL" id="JBANRG010000002">
    <property type="protein sequence ID" value="KAK7470601.1"/>
    <property type="molecule type" value="Genomic_DNA"/>
</dbReference>
<feature type="transmembrane region" description="Helical" evidence="2">
    <location>
        <begin position="268"/>
        <end position="285"/>
    </location>
</feature>
<keyword evidence="2" id="KW-1133">Transmembrane helix</keyword>
<feature type="compositionally biased region" description="Polar residues" evidence="1">
    <location>
        <begin position="492"/>
        <end position="501"/>
    </location>
</feature>
<feature type="transmembrane region" description="Helical" evidence="2">
    <location>
        <begin position="24"/>
        <end position="43"/>
    </location>
</feature>
<protein>
    <submittedName>
        <fullName evidence="3">Uncharacterized protein</fullName>
    </submittedName>
</protein>
<keyword evidence="2" id="KW-0812">Transmembrane</keyword>
<dbReference type="Proteomes" id="UP001498398">
    <property type="component" value="Unassembled WGS sequence"/>
</dbReference>
<feature type="region of interest" description="Disordered" evidence="1">
    <location>
        <begin position="361"/>
        <end position="385"/>
    </location>
</feature>
<feature type="compositionally biased region" description="Polar residues" evidence="1">
    <location>
        <begin position="370"/>
        <end position="385"/>
    </location>
</feature>
<evidence type="ECO:0000256" key="2">
    <source>
        <dbReference type="SAM" id="Phobius"/>
    </source>
</evidence>
<feature type="compositionally biased region" description="Polar residues" evidence="1">
    <location>
        <begin position="510"/>
        <end position="527"/>
    </location>
</feature>
<feature type="compositionally biased region" description="Polar residues" evidence="1">
    <location>
        <begin position="469"/>
        <end position="482"/>
    </location>
</feature>
<proteinExistence type="predicted"/>
<feature type="transmembrane region" description="Helical" evidence="2">
    <location>
        <begin position="201"/>
        <end position="220"/>
    </location>
</feature>
<gene>
    <name evidence="3" type="ORF">VKT23_002025</name>
</gene>
<comment type="caution">
    <text evidence="3">The sequence shown here is derived from an EMBL/GenBank/DDBJ whole genome shotgun (WGS) entry which is preliminary data.</text>
</comment>
<evidence type="ECO:0000256" key="1">
    <source>
        <dbReference type="SAM" id="MobiDB-lite"/>
    </source>
</evidence>
<accession>A0ABR1K2N8</accession>
<feature type="region of interest" description="Disordered" evidence="1">
    <location>
        <begin position="462"/>
        <end position="570"/>
    </location>
</feature>
<feature type="transmembrane region" description="Helical" evidence="2">
    <location>
        <begin position="96"/>
        <end position="116"/>
    </location>
</feature>
<organism evidence="3 4">
    <name type="scientific">Marasmiellus scandens</name>
    <dbReference type="NCBI Taxonomy" id="2682957"/>
    <lineage>
        <taxon>Eukaryota</taxon>
        <taxon>Fungi</taxon>
        <taxon>Dikarya</taxon>
        <taxon>Basidiomycota</taxon>
        <taxon>Agaricomycotina</taxon>
        <taxon>Agaricomycetes</taxon>
        <taxon>Agaricomycetidae</taxon>
        <taxon>Agaricales</taxon>
        <taxon>Marasmiineae</taxon>
        <taxon>Omphalotaceae</taxon>
        <taxon>Marasmiellus</taxon>
    </lineage>
</organism>